<name>A0A8I1XMS0_XANMN</name>
<comment type="caution">
    <text evidence="2">The sequence shown here is derived from an EMBL/GenBank/DDBJ whole genome shotgun (WGS) entry which is preliminary data.</text>
</comment>
<dbReference type="RefSeq" id="WP_017158475.1">
    <property type="nucleotide sequence ID" value="NZ_JAGHXW010000036.1"/>
</dbReference>
<feature type="non-terminal residue" evidence="2">
    <location>
        <position position="71"/>
    </location>
</feature>
<proteinExistence type="predicted"/>
<protein>
    <submittedName>
        <fullName evidence="2">Uncharacterized protein</fullName>
    </submittedName>
</protein>
<evidence type="ECO:0000313" key="2">
    <source>
        <dbReference type="EMBL" id="MBO9760236.1"/>
    </source>
</evidence>
<dbReference type="Proteomes" id="UP000668572">
    <property type="component" value="Unassembled WGS sequence"/>
</dbReference>
<dbReference type="EMBL" id="JAGHXW010000036">
    <property type="protein sequence ID" value="MBO9760236.1"/>
    <property type="molecule type" value="Genomic_DNA"/>
</dbReference>
<gene>
    <name evidence="2" type="ORF">J7405_11900</name>
</gene>
<evidence type="ECO:0000256" key="1">
    <source>
        <dbReference type="SAM" id="SignalP"/>
    </source>
</evidence>
<feature type="chain" id="PRO_5034157588" evidence="1">
    <location>
        <begin position="45"/>
        <end position="71"/>
    </location>
</feature>
<evidence type="ECO:0000313" key="3">
    <source>
        <dbReference type="Proteomes" id="UP000668572"/>
    </source>
</evidence>
<reference evidence="2" key="1">
    <citation type="submission" date="2021-03" db="EMBL/GenBank/DDBJ databases">
        <title>Molecular characterization of Xanthomonas species pathogenic on Araceae and the development of a triplex TaqMan assay for detection of X. phaseoli pv. dieffenbachiae.</title>
        <authorList>
            <person name="Van Der Wolf J."/>
            <person name="Krijger M."/>
            <person name="Mendes O."/>
            <person name="Brankovics B."/>
            <person name="Bonants P."/>
            <person name="Meekes E."/>
        </authorList>
    </citation>
    <scope>NUCLEOTIDE SEQUENCE</scope>
    <source>
        <strain evidence="2">NBC1264</strain>
    </source>
</reference>
<keyword evidence="1" id="KW-0732">Signal</keyword>
<sequence>MTSHAARQRRSFRSTSPARYGRISMLALALSGAVGMLATGTAAAQSTTAGIYGSAPASAGATVTATSPRPE</sequence>
<dbReference type="AlphaFoldDB" id="A0A8I1XMS0"/>
<feature type="signal peptide" evidence="1">
    <location>
        <begin position="1"/>
        <end position="44"/>
    </location>
</feature>
<organism evidence="2 3">
    <name type="scientific">Xanthomonas manihotis</name>
    <dbReference type="NCBI Taxonomy" id="43353"/>
    <lineage>
        <taxon>Bacteria</taxon>
        <taxon>Pseudomonadati</taxon>
        <taxon>Pseudomonadota</taxon>
        <taxon>Gammaproteobacteria</taxon>
        <taxon>Lysobacterales</taxon>
        <taxon>Lysobacteraceae</taxon>
        <taxon>Xanthomonas</taxon>
    </lineage>
</organism>
<accession>A0A8I1XMS0</accession>